<feature type="transmembrane region" description="Helical" evidence="1">
    <location>
        <begin position="103"/>
        <end position="121"/>
    </location>
</feature>
<keyword evidence="1" id="KW-0812">Transmembrane</keyword>
<feature type="transmembrane region" description="Helical" evidence="1">
    <location>
        <begin position="69"/>
        <end position="91"/>
    </location>
</feature>
<dbReference type="EMBL" id="FRBQ01000003">
    <property type="protein sequence ID" value="SHM17542.1"/>
    <property type="molecule type" value="Genomic_DNA"/>
</dbReference>
<dbReference type="AlphaFoldDB" id="A0A1M7GMC7"/>
<reference evidence="3" key="1">
    <citation type="submission" date="2016-11" db="EMBL/GenBank/DDBJ databases">
        <authorList>
            <person name="Varghese N."/>
            <person name="Submissions S."/>
        </authorList>
    </citation>
    <scope>NUCLEOTIDE SEQUENCE [LARGE SCALE GENOMIC DNA]</scope>
    <source>
        <strain evidence="3">CECT 8089</strain>
    </source>
</reference>
<evidence type="ECO:0000313" key="3">
    <source>
        <dbReference type="Proteomes" id="UP000184305"/>
    </source>
</evidence>
<evidence type="ECO:0000256" key="1">
    <source>
        <dbReference type="SAM" id="Phobius"/>
    </source>
</evidence>
<keyword evidence="1" id="KW-1133">Transmembrane helix</keyword>
<dbReference type="RefSeq" id="WP_073266060.1">
    <property type="nucleotide sequence ID" value="NZ_FRBQ01000003.1"/>
</dbReference>
<dbReference type="STRING" id="1220495.SAMN05216288_3230"/>
<feature type="transmembrane region" description="Helical" evidence="1">
    <location>
        <begin position="7"/>
        <end position="30"/>
    </location>
</feature>
<keyword evidence="1" id="KW-0472">Membrane</keyword>
<dbReference type="Proteomes" id="UP000184305">
    <property type="component" value="Unassembled WGS sequence"/>
</dbReference>
<accession>A0A1M7GMC7</accession>
<name>A0A1M7GMC7_9GAMM</name>
<sequence>MTDYKRFVIHFSLAITAYVIAVAVSSLTQVLLPEGLLRTLCALIPIVPMIAVAVTVIRQIRQLDELARAVHLEALALAFVGTALITFSYGFLETAGFPRLSMFLVWPLLAALWGFGAWLGWRRYR</sequence>
<organism evidence="2 3">
    <name type="scientific">Phytopseudomonas punonensis</name>
    <dbReference type="NCBI Taxonomy" id="1220495"/>
    <lineage>
        <taxon>Bacteria</taxon>
        <taxon>Pseudomonadati</taxon>
        <taxon>Pseudomonadota</taxon>
        <taxon>Gammaproteobacteria</taxon>
        <taxon>Pseudomonadales</taxon>
        <taxon>Pseudomonadaceae</taxon>
        <taxon>Phytopseudomonas</taxon>
    </lineage>
</organism>
<proteinExistence type="predicted"/>
<gene>
    <name evidence="2" type="ORF">SAMN05216288_3230</name>
</gene>
<evidence type="ECO:0000313" key="2">
    <source>
        <dbReference type="EMBL" id="SHM17542.1"/>
    </source>
</evidence>
<protein>
    <submittedName>
        <fullName evidence="2">Uncharacterized protein</fullName>
    </submittedName>
</protein>
<feature type="transmembrane region" description="Helical" evidence="1">
    <location>
        <begin position="36"/>
        <end position="57"/>
    </location>
</feature>
<keyword evidence="3" id="KW-1185">Reference proteome</keyword>
<dbReference type="OrthoDB" id="6107348at2"/>